<sequence>MTDTDDAVDRFLAEAETVFEEYDQGYMNPDVALERLRGHIEDLDEATD</sequence>
<dbReference type="RefSeq" id="WP_170845471.1">
    <property type="nucleotide sequence ID" value="NZ_FOCX01000021.1"/>
</dbReference>
<gene>
    <name evidence="1" type="ORF">SAMN05216388_102168</name>
</gene>
<dbReference type="OrthoDB" id="211218at2157"/>
<dbReference type="Proteomes" id="UP000198775">
    <property type="component" value="Unassembled WGS sequence"/>
</dbReference>
<dbReference type="AlphaFoldDB" id="A0A1H8T9M0"/>
<organism evidence="1 2">
    <name type="scientific">Halorientalis persicus</name>
    <dbReference type="NCBI Taxonomy" id="1367881"/>
    <lineage>
        <taxon>Archaea</taxon>
        <taxon>Methanobacteriati</taxon>
        <taxon>Methanobacteriota</taxon>
        <taxon>Stenosarchaea group</taxon>
        <taxon>Halobacteria</taxon>
        <taxon>Halobacteriales</taxon>
        <taxon>Haloarculaceae</taxon>
        <taxon>Halorientalis</taxon>
    </lineage>
</organism>
<dbReference type="EMBL" id="FOCX01000021">
    <property type="protein sequence ID" value="SEO87203.1"/>
    <property type="molecule type" value="Genomic_DNA"/>
</dbReference>
<evidence type="ECO:0000313" key="1">
    <source>
        <dbReference type="EMBL" id="SEO87203.1"/>
    </source>
</evidence>
<evidence type="ECO:0000313" key="2">
    <source>
        <dbReference type="Proteomes" id="UP000198775"/>
    </source>
</evidence>
<protein>
    <submittedName>
        <fullName evidence="1">Uncharacterized protein</fullName>
    </submittedName>
</protein>
<reference evidence="2" key="1">
    <citation type="submission" date="2016-10" db="EMBL/GenBank/DDBJ databases">
        <authorList>
            <person name="Varghese N."/>
            <person name="Submissions S."/>
        </authorList>
    </citation>
    <scope>NUCLEOTIDE SEQUENCE [LARGE SCALE GENOMIC DNA]</scope>
    <source>
        <strain evidence="2">IBRC-M 10043</strain>
    </source>
</reference>
<proteinExistence type="predicted"/>
<accession>A0A1H8T9M0</accession>
<keyword evidence="2" id="KW-1185">Reference proteome</keyword>
<name>A0A1H8T9M0_9EURY</name>